<dbReference type="PROSITE" id="PS51841">
    <property type="entry name" value="LTD"/>
    <property type="match status" value="1"/>
</dbReference>
<dbReference type="SUPFAM" id="SSF74853">
    <property type="entry name" value="Lamin A/C globular tail domain"/>
    <property type="match status" value="1"/>
</dbReference>
<dbReference type="RefSeq" id="WP_382187421.1">
    <property type="nucleotide sequence ID" value="NZ_JBHSZI010000005.1"/>
</dbReference>
<feature type="domain" description="LTD" evidence="1">
    <location>
        <begin position="8"/>
        <end position="114"/>
    </location>
</feature>
<reference evidence="2 3" key="1">
    <citation type="journal article" date="2019" name="Int. J. Syst. Evol. Microbiol.">
        <title>The Global Catalogue of Microorganisms (GCM) 10K type strain sequencing project: providing services to taxonomists for standard genome sequencing and annotation.</title>
        <authorList>
            <consortium name="The Broad Institute Genomics Platform"/>
            <consortium name="The Broad Institute Genome Sequencing Center for Infectious Disease"/>
            <person name="Wu L."/>
            <person name="Ma J."/>
        </authorList>
    </citation>
    <scope>NUCLEOTIDE SEQUENCE [LARGE SCALE GENOMIC DNA]</scope>
    <source>
        <strain evidence="2 3">JCM 30072</strain>
    </source>
</reference>
<dbReference type="Pfam" id="PF00932">
    <property type="entry name" value="LTD"/>
    <property type="match status" value="1"/>
</dbReference>
<dbReference type="InterPro" id="IPR036415">
    <property type="entry name" value="Lamin_tail_dom_sf"/>
</dbReference>
<organism evidence="2 3">
    <name type="scientific">Halovenus salina</name>
    <dbReference type="NCBI Taxonomy" id="1510225"/>
    <lineage>
        <taxon>Archaea</taxon>
        <taxon>Methanobacteriati</taxon>
        <taxon>Methanobacteriota</taxon>
        <taxon>Stenosarchaea group</taxon>
        <taxon>Halobacteria</taxon>
        <taxon>Halobacteriales</taxon>
        <taxon>Haloarculaceae</taxon>
        <taxon>Halovenus</taxon>
    </lineage>
</organism>
<protein>
    <submittedName>
        <fullName evidence="2">Lamin tail domain-containing protein</fullName>
    </submittedName>
</protein>
<proteinExistence type="predicted"/>
<name>A0ABD5W399_9EURY</name>
<comment type="caution">
    <text evidence="2">The sequence shown here is derived from an EMBL/GenBank/DDBJ whole genome shotgun (WGS) entry which is preliminary data.</text>
</comment>
<dbReference type="Gene3D" id="2.60.40.1260">
    <property type="entry name" value="Lamin Tail domain"/>
    <property type="match status" value="1"/>
</dbReference>
<evidence type="ECO:0000313" key="3">
    <source>
        <dbReference type="Proteomes" id="UP001596445"/>
    </source>
</evidence>
<accession>A0ABD5W399</accession>
<dbReference type="InterPro" id="IPR001322">
    <property type="entry name" value="Lamin_tail_dom"/>
</dbReference>
<keyword evidence="3" id="KW-1185">Reference proteome</keyword>
<dbReference type="Proteomes" id="UP001596445">
    <property type="component" value="Unassembled WGS sequence"/>
</dbReference>
<evidence type="ECO:0000259" key="1">
    <source>
        <dbReference type="PROSITE" id="PS51841"/>
    </source>
</evidence>
<sequence>MTVFPEPAPTNVTANITELDLDEEYVKFNYTGKPVSTEGWKLHDEGQNYDFTFPRQILTSSDTVVITTNKTAESAVPDTDYRFNWSTDAYIWNNGGDIATLLDADGTFIDDLEK</sequence>
<dbReference type="AlphaFoldDB" id="A0ABD5W399"/>
<dbReference type="EMBL" id="JBHSZI010000005">
    <property type="protein sequence ID" value="MFC7060046.1"/>
    <property type="molecule type" value="Genomic_DNA"/>
</dbReference>
<evidence type="ECO:0000313" key="2">
    <source>
        <dbReference type="EMBL" id="MFC7060046.1"/>
    </source>
</evidence>
<gene>
    <name evidence="2" type="ORF">ACFQQG_19840</name>
</gene>